<dbReference type="AlphaFoldDB" id="A0A8X6LY00"/>
<sequence length="232" mass="26855">MTDERTPYAPFRTAAHPRTSVARHSGSQDRIDRTDEEHHQLVRRKKTHEEAPKYYSRQASLILFSSCFPFTHHLSGFCACNFQYLRHSYDFRHNVVAQRHSGHHITSPFHLKYKGFYVRSQWHSTTKCKDRVRINIIEISIGISLDRSLLLRAAYINVASIVMARSRVSWSRRRVGPSFVISTREMLSRLVVSLSGKNHDTPVGDRRSTAPTTTCRRILLKSTAPESRSHLR</sequence>
<keyword evidence="3" id="KW-1185">Reference proteome</keyword>
<evidence type="ECO:0000313" key="3">
    <source>
        <dbReference type="Proteomes" id="UP000887116"/>
    </source>
</evidence>
<evidence type="ECO:0000313" key="2">
    <source>
        <dbReference type="EMBL" id="GFR27041.1"/>
    </source>
</evidence>
<feature type="compositionally biased region" description="Basic and acidic residues" evidence="1">
    <location>
        <begin position="26"/>
        <end position="40"/>
    </location>
</feature>
<name>A0A8X6LY00_TRICU</name>
<dbReference type="Proteomes" id="UP000887116">
    <property type="component" value="Unassembled WGS sequence"/>
</dbReference>
<proteinExistence type="predicted"/>
<evidence type="ECO:0000256" key="1">
    <source>
        <dbReference type="SAM" id="MobiDB-lite"/>
    </source>
</evidence>
<protein>
    <submittedName>
        <fullName evidence="2">Uncharacterized protein</fullName>
    </submittedName>
</protein>
<comment type="caution">
    <text evidence="2">The sequence shown here is derived from an EMBL/GenBank/DDBJ whole genome shotgun (WGS) entry which is preliminary data.</text>
</comment>
<feature type="region of interest" description="Disordered" evidence="1">
    <location>
        <begin position="1"/>
        <end position="49"/>
    </location>
</feature>
<accession>A0A8X6LY00</accession>
<organism evidence="2 3">
    <name type="scientific">Trichonephila clavata</name>
    <name type="common">Joro spider</name>
    <name type="synonym">Nephila clavata</name>
    <dbReference type="NCBI Taxonomy" id="2740835"/>
    <lineage>
        <taxon>Eukaryota</taxon>
        <taxon>Metazoa</taxon>
        <taxon>Ecdysozoa</taxon>
        <taxon>Arthropoda</taxon>
        <taxon>Chelicerata</taxon>
        <taxon>Arachnida</taxon>
        <taxon>Araneae</taxon>
        <taxon>Araneomorphae</taxon>
        <taxon>Entelegynae</taxon>
        <taxon>Araneoidea</taxon>
        <taxon>Nephilidae</taxon>
        <taxon>Trichonephila</taxon>
    </lineage>
</organism>
<gene>
    <name evidence="2" type="ORF">TNCT_173501</name>
</gene>
<reference evidence="2" key="1">
    <citation type="submission" date="2020-07" db="EMBL/GenBank/DDBJ databases">
        <title>Multicomponent nature underlies the extraordinary mechanical properties of spider dragline silk.</title>
        <authorList>
            <person name="Kono N."/>
            <person name="Nakamura H."/>
            <person name="Mori M."/>
            <person name="Yoshida Y."/>
            <person name="Ohtoshi R."/>
            <person name="Malay A.D."/>
            <person name="Moran D.A.P."/>
            <person name="Tomita M."/>
            <person name="Numata K."/>
            <person name="Arakawa K."/>
        </authorList>
    </citation>
    <scope>NUCLEOTIDE SEQUENCE</scope>
</reference>
<dbReference type="EMBL" id="BMAO01018901">
    <property type="protein sequence ID" value="GFR27041.1"/>
    <property type="molecule type" value="Genomic_DNA"/>
</dbReference>